<sequence length="125" mass="13790">MQVDKINSIQRQVLANTGAYRTTSTAAQQVLSGVEPADLVCELESALYKLKHSSSNVQYLGVDLEGFSMEKYIPTWIHPSSILPVQWDKHCPDFDLAVFTDGSKINGQVGAGFCIYDPNFSGDFQ</sequence>
<keyword evidence="2" id="KW-1185">Reference proteome</keyword>
<name>A0A4Y2HCS2_ARAVE</name>
<dbReference type="AlphaFoldDB" id="A0A4Y2HCS2"/>
<gene>
    <name evidence="1" type="ORF">AVEN_68536_1</name>
</gene>
<evidence type="ECO:0000313" key="1">
    <source>
        <dbReference type="EMBL" id="GBM63079.1"/>
    </source>
</evidence>
<dbReference type="OrthoDB" id="6515318at2759"/>
<proteinExistence type="predicted"/>
<comment type="caution">
    <text evidence="1">The sequence shown here is derived from an EMBL/GenBank/DDBJ whole genome shotgun (WGS) entry which is preliminary data.</text>
</comment>
<organism evidence="1 2">
    <name type="scientific">Araneus ventricosus</name>
    <name type="common">Orbweaver spider</name>
    <name type="synonym">Epeira ventricosa</name>
    <dbReference type="NCBI Taxonomy" id="182803"/>
    <lineage>
        <taxon>Eukaryota</taxon>
        <taxon>Metazoa</taxon>
        <taxon>Ecdysozoa</taxon>
        <taxon>Arthropoda</taxon>
        <taxon>Chelicerata</taxon>
        <taxon>Arachnida</taxon>
        <taxon>Araneae</taxon>
        <taxon>Araneomorphae</taxon>
        <taxon>Entelegynae</taxon>
        <taxon>Araneoidea</taxon>
        <taxon>Araneidae</taxon>
        <taxon>Araneus</taxon>
    </lineage>
</organism>
<dbReference type="EMBL" id="BGPR01001851">
    <property type="protein sequence ID" value="GBM63079.1"/>
    <property type="molecule type" value="Genomic_DNA"/>
</dbReference>
<accession>A0A4Y2HCS2</accession>
<dbReference type="Proteomes" id="UP000499080">
    <property type="component" value="Unassembled WGS sequence"/>
</dbReference>
<protein>
    <submittedName>
        <fullName evidence="1">Uncharacterized protein</fullName>
    </submittedName>
</protein>
<evidence type="ECO:0000313" key="2">
    <source>
        <dbReference type="Proteomes" id="UP000499080"/>
    </source>
</evidence>
<reference evidence="1 2" key="1">
    <citation type="journal article" date="2019" name="Sci. Rep.">
        <title>Orb-weaving spider Araneus ventricosus genome elucidates the spidroin gene catalogue.</title>
        <authorList>
            <person name="Kono N."/>
            <person name="Nakamura H."/>
            <person name="Ohtoshi R."/>
            <person name="Moran D.A.P."/>
            <person name="Shinohara A."/>
            <person name="Yoshida Y."/>
            <person name="Fujiwara M."/>
            <person name="Mori M."/>
            <person name="Tomita M."/>
            <person name="Arakawa K."/>
        </authorList>
    </citation>
    <scope>NUCLEOTIDE SEQUENCE [LARGE SCALE GENOMIC DNA]</scope>
</reference>